<name>A0AAQ4EVV2_AMBAM</name>
<keyword evidence="1" id="KW-1133">Transmembrane helix</keyword>
<accession>A0AAQ4EVV2</accession>
<proteinExistence type="predicted"/>
<comment type="caution">
    <text evidence="2">The sequence shown here is derived from an EMBL/GenBank/DDBJ whole genome shotgun (WGS) entry which is preliminary data.</text>
</comment>
<organism evidence="2 3">
    <name type="scientific">Amblyomma americanum</name>
    <name type="common">Lone star tick</name>
    <dbReference type="NCBI Taxonomy" id="6943"/>
    <lineage>
        <taxon>Eukaryota</taxon>
        <taxon>Metazoa</taxon>
        <taxon>Ecdysozoa</taxon>
        <taxon>Arthropoda</taxon>
        <taxon>Chelicerata</taxon>
        <taxon>Arachnida</taxon>
        <taxon>Acari</taxon>
        <taxon>Parasitiformes</taxon>
        <taxon>Ixodida</taxon>
        <taxon>Ixodoidea</taxon>
        <taxon>Ixodidae</taxon>
        <taxon>Amblyomminae</taxon>
        <taxon>Amblyomma</taxon>
    </lineage>
</organism>
<reference evidence="2 3" key="1">
    <citation type="journal article" date="2023" name="Arcadia Sci">
        <title>De novo assembly of a long-read Amblyomma americanum tick genome.</title>
        <authorList>
            <person name="Chou S."/>
            <person name="Poskanzer K.E."/>
            <person name="Rollins M."/>
            <person name="Thuy-Boun P.S."/>
        </authorList>
    </citation>
    <scope>NUCLEOTIDE SEQUENCE [LARGE SCALE GENOMIC DNA]</scope>
    <source>
        <strain evidence="2">F_SG_1</strain>
        <tissue evidence="2">Salivary glands</tissue>
    </source>
</reference>
<keyword evidence="1" id="KW-0812">Transmembrane</keyword>
<protein>
    <submittedName>
        <fullName evidence="2">Uncharacterized protein</fullName>
    </submittedName>
</protein>
<feature type="transmembrane region" description="Helical" evidence="1">
    <location>
        <begin position="69"/>
        <end position="95"/>
    </location>
</feature>
<sequence>MLSGCLLAVGKRLPLLKPNYCQTVLHGTKREASTRWNLFRRRTPEAYARYDGLNPTLDQLVYTSGVHNYMLLASITATSIAAGGVCYVGATYFNLWPEPSNGQQPIWSPSSAQKGAFVSVISMYMLACLYLIRHMPVRIYYNKSKQMFCFVFQSTVPGLRRKETFKPGALEVVPETKYITIRDFFGNVRVRNGWRRFVVVEERFRFVAFYNVMVGFDDIDVLES</sequence>
<dbReference type="EMBL" id="JARKHS020010461">
    <property type="protein sequence ID" value="KAK8778708.1"/>
    <property type="molecule type" value="Genomic_DNA"/>
</dbReference>
<dbReference type="AlphaFoldDB" id="A0AAQ4EVV2"/>
<gene>
    <name evidence="2" type="ORF">V5799_019950</name>
</gene>
<keyword evidence="1" id="KW-0472">Membrane</keyword>
<dbReference type="Proteomes" id="UP001321473">
    <property type="component" value="Unassembled WGS sequence"/>
</dbReference>
<evidence type="ECO:0000256" key="1">
    <source>
        <dbReference type="SAM" id="Phobius"/>
    </source>
</evidence>
<evidence type="ECO:0000313" key="3">
    <source>
        <dbReference type="Proteomes" id="UP001321473"/>
    </source>
</evidence>
<keyword evidence="3" id="KW-1185">Reference proteome</keyword>
<evidence type="ECO:0000313" key="2">
    <source>
        <dbReference type="EMBL" id="KAK8778708.1"/>
    </source>
</evidence>
<feature type="transmembrane region" description="Helical" evidence="1">
    <location>
        <begin position="115"/>
        <end position="132"/>
    </location>
</feature>